<dbReference type="InterPro" id="IPR007219">
    <property type="entry name" value="XnlR_reg_dom"/>
</dbReference>
<proteinExistence type="predicted"/>
<evidence type="ECO:0000256" key="4">
    <source>
        <dbReference type="ARBA" id="ARBA00023163"/>
    </source>
</evidence>
<keyword evidence="4" id="KW-0804">Transcription</keyword>
<dbReference type="GO" id="GO:0006351">
    <property type="term" value="P:DNA-templated transcription"/>
    <property type="evidence" value="ECO:0007669"/>
    <property type="project" value="InterPro"/>
</dbReference>
<dbReference type="SMART" id="SM00906">
    <property type="entry name" value="Fungal_trans"/>
    <property type="match status" value="1"/>
</dbReference>
<dbReference type="InterPro" id="IPR050797">
    <property type="entry name" value="Carb_Metab_Trans_Reg"/>
</dbReference>
<dbReference type="Pfam" id="PF04082">
    <property type="entry name" value="Fungal_trans"/>
    <property type="match status" value="1"/>
</dbReference>
<evidence type="ECO:0000313" key="8">
    <source>
        <dbReference type="EMBL" id="KAB8071674.1"/>
    </source>
</evidence>
<dbReference type="AlphaFoldDB" id="A0A5N5WWT1"/>
<name>A0A5N5WWT1_9EURO</name>
<dbReference type="GO" id="GO:0009893">
    <property type="term" value="P:positive regulation of metabolic process"/>
    <property type="evidence" value="ECO:0007669"/>
    <property type="project" value="UniProtKB-ARBA"/>
</dbReference>
<dbReference type="GO" id="GO:0008270">
    <property type="term" value="F:zinc ion binding"/>
    <property type="evidence" value="ECO:0007669"/>
    <property type="project" value="InterPro"/>
</dbReference>
<dbReference type="PANTHER" id="PTHR31668">
    <property type="entry name" value="GLUCOSE TRANSPORT TRANSCRIPTION REGULATOR RGT1-RELATED-RELATED"/>
    <property type="match status" value="1"/>
</dbReference>
<keyword evidence="3" id="KW-0238">DNA-binding</keyword>
<evidence type="ECO:0000256" key="1">
    <source>
        <dbReference type="ARBA" id="ARBA00022723"/>
    </source>
</evidence>
<keyword evidence="1" id="KW-0479">Metal-binding</keyword>
<evidence type="ECO:0000256" key="5">
    <source>
        <dbReference type="ARBA" id="ARBA00023242"/>
    </source>
</evidence>
<dbReference type="SUPFAM" id="SSF57701">
    <property type="entry name" value="Zn2/Cys6 DNA-binding domain"/>
    <property type="match status" value="1"/>
</dbReference>
<evidence type="ECO:0000259" key="7">
    <source>
        <dbReference type="PROSITE" id="PS50048"/>
    </source>
</evidence>
<dbReference type="EMBL" id="ML732266">
    <property type="protein sequence ID" value="KAB8071674.1"/>
    <property type="molecule type" value="Genomic_DNA"/>
</dbReference>
<evidence type="ECO:0000313" key="9">
    <source>
        <dbReference type="Proteomes" id="UP000326565"/>
    </source>
</evidence>
<dbReference type="PANTHER" id="PTHR31668:SF28">
    <property type="entry name" value="ZN(II)2CYS6 TRANSCRIPTION FACTOR (EUROFUNG)"/>
    <property type="match status" value="1"/>
</dbReference>
<keyword evidence="2" id="KW-0805">Transcription regulation</keyword>
<reference evidence="8 9" key="1">
    <citation type="submission" date="2019-04" db="EMBL/GenBank/DDBJ databases">
        <title>Friends and foes A comparative genomics study of 23 Aspergillus species from section Flavi.</title>
        <authorList>
            <consortium name="DOE Joint Genome Institute"/>
            <person name="Kjaerbolling I."/>
            <person name="Vesth T."/>
            <person name="Frisvad J.C."/>
            <person name="Nybo J.L."/>
            <person name="Theobald S."/>
            <person name="Kildgaard S."/>
            <person name="Isbrandt T."/>
            <person name="Kuo A."/>
            <person name="Sato A."/>
            <person name="Lyhne E.K."/>
            <person name="Kogle M.E."/>
            <person name="Wiebenga A."/>
            <person name="Kun R.S."/>
            <person name="Lubbers R.J."/>
            <person name="Makela M.R."/>
            <person name="Barry K."/>
            <person name="Chovatia M."/>
            <person name="Clum A."/>
            <person name="Daum C."/>
            <person name="Haridas S."/>
            <person name="He G."/>
            <person name="LaButti K."/>
            <person name="Lipzen A."/>
            <person name="Mondo S."/>
            <person name="Riley R."/>
            <person name="Salamov A."/>
            <person name="Simmons B.A."/>
            <person name="Magnuson J.K."/>
            <person name="Henrissat B."/>
            <person name="Mortensen U.H."/>
            <person name="Larsen T.O."/>
            <person name="Devries R.P."/>
            <person name="Grigoriev I.V."/>
            <person name="Machida M."/>
            <person name="Baker S.E."/>
            <person name="Andersen M.R."/>
        </authorList>
    </citation>
    <scope>NUCLEOTIDE SEQUENCE [LARGE SCALE GENOMIC DNA]</scope>
    <source>
        <strain evidence="8 9">CBS 151.66</strain>
    </source>
</reference>
<protein>
    <submittedName>
        <fullName evidence="8">Fungal-specific transcription factor domain-containing protein</fullName>
    </submittedName>
</protein>
<evidence type="ECO:0000256" key="3">
    <source>
        <dbReference type="ARBA" id="ARBA00023125"/>
    </source>
</evidence>
<dbReference type="SMART" id="SM00066">
    <property type="entry name" value="GAL4"/>
    <property type="match status" value="1"/>
</dbReference>
<accession>A0A5N5WWT1</accession>
<evidence type="ECO:0000256" key="2">
    <source>
        <dbReference type="ARBA" id="ARBA00023015"/>
    </source>
</evidence>
<gene>
    <name evidence="8" type="ORF">BDV29DRAFT_159243</name>
</gene>
<dbReference type="InterPro" id="IPR001138">
    <property type="entry name" value="Zn2Cys6_DnaBD"/>
</dbReference>
<dbReference type="InterPro" id="IPR036864">
    <property type="entry name" value="Zn2-C6_fun-type_DNA-bd_sf"/>
</dbReference>
<dbReference type="Pfam" id="PF00172">
    <property type="entry name" value="Zn_clus"/>
    <property type="match status" value="1"/>
</dbReference>
<dbReference type="PROSITE" id="PS00463">
    <property type="entry name" value="ZN2_CY6_FUNGAL_1"/>
    <property type="match status" value="1"/>
</dbReference>
<dbReference type="Proteomes" id="UP000326565">
    <property type="component" value="Unassembled WGS sequence"/>
</dbReference>
<dbReference type="PROSITE" id="PS50048">
    <property type="entry name" value="ZN2_CY6_FUNGAL_2"/>
    <property type="match status" value="1"/>
</dbReference>
<dbReference type="GO" id="GO:0000981">
    <property type="term" value="F:DNA-binding transcription factor activity, RNA polymerase II-specific"/>
    <property type="evidence" value="ECO:0007669"/>
    <property type="project" value="InterPro"/>
</dbReference>
<feature type="compositionally biased region" description="Basic and acidic residues" evidence="6">
    <location>
        <begin position="518"/>
        <end position="527"/>
    </location>
</feature>
<evidence type="ECO:0000256" key="6">
    <source>
        <dbReference type="SAM" id="MobiDB-lite"/>
    </source>
</evidence>
<feature type="region of interest" description="Disordered" evidence="6">
    <location>
        <begin position="502"/>
        <end position="551"/>
    </location>
</feature>
<dbReference type="GO" id="GO:0003677">
    <property type="term" value="F:DNA binding"/>
    <property type="evidence" value="ECO:0007669"/>
    <property type="project" value="UniProtKB-KW"/>
</dbReference>
<keyword evidence="9" id="KW-1185">Reference proteome</keyword>
<dbReference type="OrthoDB" id="2740448at2759"/>
<feature type="domain" description="Zn(2)-C6 fungal-type" evidence="7">
    <location>
        <begin position="12"/>
        <end position="41"/>
    </location>
</feature>
<keyword evidence="5" id="KW-0539">Nucleus</keyword>
<sequence>MSSARPCVTKRACDGCKIRKIRCGGGQPCRSCTKAGIKCTYVRVQQCRGPRRLRSTTQYLIEQAQSNGESHGYSAPRGSDIIVEKLSFNTLPVRPSDESESPRISVVALTSPLSIYHVRMYPVWPIVNVEDIVYTLQQDTDSKDHGTYALATALAAATITQLRLEQGPSSGESLTAEKLAAESLRARDLCNYRLDATLNGIRTSFFLHVYYENQKSGGSESLLYLREAISMAQMMGLHREASYSGLSFEERQLRRRIIWLLFVTERGVCILHRFPVALKTNISPPEIDEHDQSQVLPAFLKLLSLFQNFEKSGMFDIIQDENSEIQPGTNRAGHVDWPFLESLQRNLQDGSMLFDHISDVQKADLCVTRHWMRMVLWKLSPKRSFTSSPSTESMSPHFPVSVAKELVGIVSQLPRSAIEAHGLGMELKIYEVANSLADAISSRAMLPLSPEWDGDNRPNYILFQLHSILSTFRGGGNKKLVDILYRKMADAQLIAGPALSGGIRTSERKPRVSGTRRASSEEYEARANNDQNANQNPELTNHEPMPGGSGYQYPDTVDPLPLAFQFDAHDLAFASTQDAGYHDHGPQYSGGTDLFGSVYDGTTSELSQFLLDSSSVAIASEAVQTLSPIWSSLMPMNATSDDLNSHILRATTQDFLFPEPDFTAGSTNSDFVGLY</sequence>
<dbReference type="CDD" id="cd00067">
    <property type="entry name" value="GAL4"/>
    <property type="match status" value="1"/>
</dbReference>
<dbReference type="CDD" id="cd12148">
    <property type="entry name" value="fungal_TF_MHR"/>
    <property type="match status" value="1"/>
</dbReference>
<organism evidence="8 9">
    <name type="scientific">Aspergillus leporis</name>
    <dbReference type="NCBI Taxonomy" id="41062"/>
    <lineage>
        <taxon>Eukaryota</taxon>
        <taxon>Fungi</taxon>
        <taxon>Dikarya</taxon>
        <taxon>Ascomycota</taxon>
        <taxon>Pezizomycotina</taxon>
        <taxon>Eurotiomycetes</taxon>
        <taxon>Eurotiomycetidae</taxon>
        <taxon>Eurotiales</taxon>
        <taxon>Aspergillaceae</taxon>
        <taxon>Aspergillus</taxon>
        <taxon>Aspergillus subgen. Circumdati</taxon>
    </lineage>
</organism>
<dbReference type="Gene3D" id="4.10.240.10">
    <property type="entry name" value="Zn(2)-C6 fungal-type DNA-binding domain"/>
    <property type="match status" value="1"/>
</dbReference>